<evidence type="ECO:0000256" key="2">
    <source>
        <dbReference type="ARBA" id="ARBA00022448"/>
    </source>
</evidence>
<dbReference type="Pfam" id="PF00496">
    <property type="entry name" value="SBP_bac_5"/>
    <property type="match status" value="1"/>
</dbReference>
<reference evidence="5" key="1">
    <citation type="journal article" date="2014" name="Genome Biol. Evol.">
        <title>Pangenome evidence for extensive interdomain horizontal transfer affecting lineage core and shell genes in uncultured planktonic thaumarchaeota and euryarchaeota.</title>
        <authorList>
            <person name="Deschamps P."/>
            <person name="Zivanovic Y."/>
            <person name="Moreira D."/>
            <person name="Rodriguez-Valera F."/>
            <person name="Lopez-Garcia P."/>
        </authorList>
    </citation>
    <scope>NUCLEOTIDE SEQUENCE</scope>
</reference>
<dbReference type="InterPro" id="IPR039424">
    <property type="entry name" value="SBP_5"/>
</dbReference>
<organism evidence="5">
    <name type="scientific">uncultured marine thaumarchaeote SAT1000_09_A04</name>
    <dbReference type="NCBI Taxonomy" id="1456366"/>
    <lineage>
        <taxon>Archaea</taxon>
        <taxon>Nitrososphaerota</taxon>
        <taxon>environmental samples</taxon>
    </lineage>
</organism>
<dbReference type="Gene3D" id="3.40.190.10">
    <property type="entry name" value="Periplasmic binding protein-like II"/>
    <property type="match status" value="1"/>
</dbReference>
<dbReference type="AlphaFoldDB" id="A0A075I2W6"/>
<gene>
    <name evidence="5" type="primary">ABC.PE.S</name>
</gene>
<keyword evidence="2" id="KW-0813">Transport</keyword>
<evidence type="ECO:0000259" key="4">
    <source>
        <dbReference type="Pfam" id="PF00496"/>
    </source>
</evidence>
<protein>
    <submittedName>
        <fullName evidence="5">Solute binding protein-like protein (ABC.PE.S)</fullName>
    </submittedName>
</protein>
<dbReference type="GO" id="GO:1904680">
    <property type="term" value="F:peptide transmembrane transporter activity"/>
    <property type="evidence" value="ECO:0007669"/>
    <property type="project" value="TreeGrafter"/>
</dbReference>
<evidence type="ECO:0000256" key="1">
    <source>
        <dbReference type="ARBA" id="ARBA00005695"/>
    </source>
</evidence>
<sequence>MKFWLVIILATIALPVAFAEKGTFVDQIQFIQYLDENTALEEVRNGNLDMYYFRISSDRLEAEKDRDGIQVFESTGGSYSILVNPSVSEDFNPFSISELRFALNYLVDRNLIVNELIGGYGRTMISNYGIFAADYLTIIDEIESFHFKHNPSFANQIITEELEKAGAEKIDNYWHYDGKQIEITFFIRSDDPVRKAIGEILSSELENVGFKVKKTLGILTRPLLLFMAQTLQTKSGIFILKVGAALDFQNMTLLGLHKCILPGFLTCQETMIQIIGITKMITLIPLRRKSMLEILTLPRKEAH</sequence>
<proteinExistence type="inferred from homology"/>
<dbReference type="Gene3D" id="3.10.105.10">
    <property type="entry name" value="Dipeptide-binding Protein, Domain 3"/>
    <property type="match status" value="1"/>
</dbReference>
<dbReference type="SUPFAM" id="SSF53850">
    <property type="entry name" value="Periplasmic binding protein-like II"/>
    <property type="match status" value="1"/>
</dbReference>
<dbReference type="PANTHER" id="PTHR30290">
    <property type="entry name" value="PERIPLASMIC BINDING COMPONENT OF ABC TRANSPORTER"/>
    <property type="match status" value="1"/>
</dbReference>
<dbReference type="EMBL" id="KF901207">
    <property type="protein sequence ID" value="AIF22279.1"/>
    <property type="molecule type" value="Genomic_DNA"/>
</dbReference>
<accession>A0A075I2W6</accession>
<evidence type="ECO:0000256" key="3">
    <source>
        <dbReference type="ARBA" id="ARBA00022729"/>
    </source>
</evidence>
<evidence type="ECO:0000313" key="5">
    <source>
        <dbReference type="EMBL" id="AIF22279.1"/>
    </source>
</evidence>
<feature type="domain" description="Solute-binding protein family 5" evidence="4">
    <location>
        <begin position="25"/>
        <end position="213"/>
    </location>
</feature>
<dbReference type="PANTHER" id="PTHR30290:SF9">
    <property type="entry name" value="OLIGOPEPTIDE-BINDING PROTEIN APPA"/>
    <property type="match status" value="1"/>
</dbReference>
<comment type="similarity">
    <text evidence="1">Belongs to the bacterial solute-binding protein 5 family.</text>
</comment>
<dbReference type="GO" id="GO:0015833">
    <property type="term" value="P:peptide transport"/>
    <property type="evidence" value="ECO:0007669"/>
    <property type="project" value="TreeGrafter"/>
</dbReference>
<keyword evidence="3" id="KW-0732">Signal</keyword>
<name>A0A075I2W6_9ARCH</name>
<dbReference type="InterPro" id="IPR000914">
    <property type="entry name" value="SBP_5_dom"/>
</dbReference>